<dbReference type="PANTHER" id="PTHR43331:SF1">
    <property type="entry name" value="HOMOSERINE DEHYDROGENASE"/>
    <property type="match status" value="1"/>
</dbReference>
<evidence type="ECO:0000256" key="8">
    <source>
        <dbReference type="ARBA" id="ARBA00023002"/>
    </source>
</evidence>
<dbReference type="Pfam" id="PF01842">
    <property type="entry name" value="ACT"/>
    <property type="match status" value="1"/>
</dbReference>
<dbReference type="SUPFAM" id="SSF55347">
    <property type="entry name" value="Glyceraldehyde-3-phosphate dehydrogenase-like, C-terminal domain"/>
    <property type="match status" value="1"/>
</dbReference>
<dbReference type="Gene3D" id="3.30.70.260">
    <property type="match status" value="1"/>
</dbReference>
<dbReference type="AlphaFoldDB" id="A0A0N9ZEP9"/>
<dbReference type="Proteomes" id="UP000064920">
    <property type="component" value="Chromosome"/>
</dbReference>
<proteinExistence type="inferred from homology"/>
<evidence type="ECO:0000313" key="13">
    <source>
        <dbReference type="Proteomes" id="UP000064920"/>
    </source>
</evidence>
<dbReference type="GO" id="GO:0009086">
    <property type="term" value="P:methionine biosynthetic process"/>
    <property type="evidence" value="ECO:0007669"/>
    <property type="project" value="UniProtKB-KW"/>
</dbReference>
<protein>
    <recommendedName>
        <fullName evidence="5">Homoserine dehydrogenase</fullName>
        <ecNumber evidence="4">1.1.1.3</ecNumber>
    </recommendedName>
</protein>
<dbReference type="InterPro" id="IPR001342">
    <property type="entry name" value="HDH_cat"/>
</dbReference>
<feature type="binding site" evidence="11">
    <location>
        <position position="198"/>
    </location>
    <ligand>
        <name>L-homoserine</name>
        <dbReference type="ChEBI" id="CHEBI:57476"/>
    </ligand>
</feature>
<dbReference type="UniPathway" id="UPA00051">
    <property type="reaction ID" value="UER00465"/>
</dbReference>
<dbReference type="InterPro" id="IPR002912">
    <property type="entry name" value="ACT_dom"/>
</dbReference>
<dbReference type="CDD" id="cd04881">
    <property type="entry name" value="ACT_HSDH-Hom"/>
    <property type="match status" value="1"/>
</dbReference>
<dbReference type="GO" id="GO:0050661">
    <property type="term" value="F:NADP binding"/>
    <property type="evidence" value="ECO:0007669"/>
    <property type="project" value="InterPro"/>
</dbReference>
<keyword evidence="9" id="KW-0486">Methionine biosynthesis</keyword>
<evidence type="ECO:0000256" key="3">
    <source>
        <dbReference type="ARBA" id="ARBA00006753"/>
    </source>
</evidence>
<organism evidence="12 13">
    <name type="scientific">Celeribacter marinus</name>
    <dbReference type="NCBI Taxonomy" id="1397108"/>
    <lineage>
        <taxon>Bacteria</taxon>
        <taxon>Pseudomonadati</taxon>
        <taxon>Pseudomonadota</taxon>
        <taxon>Alphaproteobacteria</taxon>
        <taxon>Rhodobacterales</taxon>
        <taxon>Roseobacteraceae</taxon>
        <taxon>Celeribacter</taxon>
    </lineage>
</organism>
<feature type="binding site" evidence="11">
    <location>
        <begin position="16"/>
        <end position="23"/>
    </location>
    <ligand>
        <name>NADP(+)</name>
        <dbReference type="ChEBI" id="CHEBI:58349"/>
    </ligand>
</feature>
<keyword evidence="11" id="KW-0521">NADP</keyword>
<dbReference type="PANTHER" id="PTHR43331">
    <property type="entry name" value="HOMOSERINE DEHYDROGENASE"/>
    <property type="match status" value="1"/>
</dbReference>
<dbReference type="Gene3D" id="3.40.50.720">
    <property type="entry name" value="NAD(P)-binding Rossmann-like Domain"/>
    <property type="match status" value="1"/>
</dbReference>
<dbReference type="FunFam" id="3.30.360.10:FF:000005">
    <property type="entry name" value="Homoserine dehydrogenase"/>
    <property type="match status" value="1"/>
</dbReference>
<dbReference type="GO" id="GO:0004412">
    <property type="term" value="F:homoserine dehydrogenase activity"/>
    <property type="evidence" value="ECO:0007669"/>
    <property type="project" value="UniProtKB-EC"/>
</dbReference>
<dbReference type="InterPro" id="IPR045865">
    <property type="entry name" value="ACT-like_dom_sf"/>
</dbReference>
<dbReference type="Pfam" id="PF00742">
    <property type="entry name" value="Homoserine_dh"/>
    <property type="match status" value="1"/>
</dbReference>
<gene>
    <name evidence="12" type="ORF">IMCC12053_903</name>
</gene>
<dbReference type="UniPathway" id="UPA00050">
    <property type="reaction ID" value="UER00063"/>
</dbReference>
<evidence type="ECO:0000256" key="1">
    <source>
        <dbReference type="ARBA" id="ARBA00005056"/>
    </source>
</evidence>
<evidence type="ECO:0000256" key="5">
    <source>
        <dbReference type="ARBA" id="ARBA00013376"/>
    </source>
</evidence>
<feature type="active site" description="Proton donor" evidence="10">
    <location>
        <position position="213"/>
    </location>
</feature>
<dbReference type="SUPFAM" id="SSF51735">
    <property type="entry name" value="NAD(P)-binding Rossmann-fold domains"/>
    <property type="match status" value="1"/>
</dbReference>
<comment type="similarity">
    <text evidence="3">Belongs to the homoserine dehydrogenase family.</text>
</comment>
<evidence type="ECO:0000313" key="12">
    <source>
        <dbReference type="EMBL" id="ALI54851.1"/>
    </source>
</evidence>
<dbReference type="PROSITE" id="PS51671">
    <property type="entry name" value="ACT"/>
    <property type="match status" value="1"/>
</dbReference>
<dbReference type="InterPro" id="IPR005106">
    <property type="entry name" value="Asp/hSer_DH_NAD-bd"/>
</dbReference>
<evidence type="ECO:0000256" key="10">
    <source>
        <dbReference type="PIRSR" id="PIRSR000098-1"/>
    </source>
</evidence>
<dbReference type="Pfam" id="PF03447">
    <property type="entry name" value="NAD_binding_3"/>
    <property type="match status" value="1"/>
</dbReference>
<evidence type="ECO:0000256" key="7">
    <source>
        <dbReference type="ARBA" id="ARBA00022697"/>
    </source>
</evidence>
<dbReference type="InterPro" id="IPR036291">
    <property type="entry name" value="NAD(P)-bd_dom_sf"/>
</dbReference>
<dbReference type="KEGG" id="cmar:IMCC12053_903"/>
<keyword evidence="13" id="KW-1185">Reference proteome</keyword>
<keyword evidence="6" id="KW-0028">Amino-acid biosynthesis</keyword>
<keyword evidence="7" id="KW-0791">Threonine biosynthesis</keyword>
<comment type="pathway">
    <text evidence="1">Amino-acid biosynthesis; L-threonine biosynthesis; L-threonine from L-aspartate: step 3/5.</text>
</comment>
<evidence type="ECO:0000256" key="9">
    <source>
        <dbReference type="ARBA" id="ARBA00023167"/>
    </source>
</evidence>
<dbReference type="RefSeq" id="WP_062216095.1">
    <property type="nucleotide sequence ID" value="NZ_CP012023.1"/>
</dbReference>
<sequence length="436" mass="45037">MANSQSTKAPLRLGIAGLGTVGTGVIKIVQSKANLLAARTGRAVVVTAVSARSRAKDRGVDLSGYAWEDDPVALAQRDDVDVFVELMGGADGPAKAATEAALAMGKDVVTANKAMLAMHGNALAAQAEENGAVLRFEAAVAGGIPVVKALTEGLAGNTVTRIIGVMNGTCNYILTRMENEGLSYDEVFAAANALGYLEADPTLDVGGIDAGHKLALLAAIGFGTKVAFSDMVLEGIERITIDDIRQAADMGYKIKLLGVAQMTGRGLEQRMTPCLVPDTSPLGQLDGATNMVVLEGDEVGQIVLRGAGAGMGPTASAVMSDVLDIARDIRVTTFGMPVEMLETAKPAVAATPAPFYLRLSCIDKPGVLAKVTAALGDAGVSIERMRQYGQHDNPDVAPVLIVTDPASRNSLDVAMAAMESANVLSEPPVAIRIEAV</sequence>
<dbReference type="STRING" id="1397108.IMCC12053_903"/>
<keyword evidence="8 12" id="KW-0560">Oxidoreductase</keyword>
<name>A0A0N9ZEP9_9RHOB</name>
<dbReference type="PATRIC" id="fig|1397108.4.peg.932"/>
<reference evidence="12 13" key="1">
    <citation type="submission" date="2015-05" db="EMBL/GenBank/DDBJ databases">
        <authorList>
            <person name="Wang D.B."/>
            <person name="Wang M."/>
        </authorList>
    </citation>
    <scope>NUCLEOTIDE SEQUENCE [LARGE SCALE GENOMIC DNA]</scope>
    <source>
        <strain evidence="12 13">IMCC 12053</strain>
    </source>
</reference>
<dbReference type="EC" id="1.1.1.3" evidence="4"/>
<dbReference type="EMBL" id="CP012023">
    <property type="protein sequence ID" value="ALI54851.1"/>
    <property type="molecule type" value="Genomic_DNA"/>
</dbReference>
<dbReference type="PIRSF" id="PIRSF000098">
    <property type="entry name" value="Homoser_dehydrog"/>
    <property type="match status" value="1"/>
</dbReference>
<dbReference type="InterPro" id="IPR016204">
    <property type="entry name" value="HDH"/>
</dbReference>
<dbReference type="OrthoDB" id="9808167at2"/>
<evidence type="ECO:0000256" key="6">
    <source>
        <dbReference type="ARBA" id="ARBA00022605"/>
    </source>
</evidence>
<comment type="pathway">
    <text evidence="2">Amino-acid biosynthesis; L-methionine biosynthesis via de novo pathway; L-homoserine from L-aspartate: step 3/3.</text>
</comment>
<feature type="binding site" evidence="11">
    <location>
        <position position="113"/>
    </location>
    <ligand>
        <name>NADPH</name>
        <dbReference type="ChEBI" id="CHEBI:57783"/>
    </ligand>
</feature>
<dbReference type="SUPFAM" id="SSF55021">
    <property type="entry name" value="ACT-like"/>
    <property type="match status" value="1"/>
</dbReference>
<evidence type="ECO:0000256" key="4">
    <source>
        <dbReference type="ARBA" id="ARBA00013213"/>
    </source>
</evidence>
<dbReference type="NCBIfam" id="NF004976">
    <property type="entry name" value="PRK06349.1"/>
    <property type="match status" value="1"/>
</dbReference>
<evidence type="ECO:0000256" key="11">
    <source>
        <dbReference type="PIRSR" id="PIRSR000098-2"/>
    </source>
</evidence>
<dbReference type="GO" id="GO:0009088">
    <property type="term" value="P:threonine biosynthetic process"/>
    <property type="evidence" value="ECO:0007669"/>
    <property type="project" value="UniProtKB-UniPathway"/>
</dbReference>
<evidence type="ECO:0000256" key="2">
    <source>
        <dbReference type="ARBA" id="ARBA00005062"/>
    </source>
</evidence>
<dbReference type="Gene3D" id="3.30.360.10">
    <property type="entry name" value="Dihydrodipicolinate Reductase, domain 2"/>
    <property type="match status" value="1"/>
</dbReference>
<accession>A0A0N9ZEP9</accession>